<evidence type="ECO:0000313" key="1">
    <source>
        <dbReference type="EMBL" id="EEP20550.1"/>
    </source>
</evidence>
<proteinExistence type="predicted"/>
<dbReference type="PATRIC" id="fig|518635.7.peg.1321"/>
<dbReference type="Proteomes" id="UP000006408">
    <property type="component" value="Unassembled WGS sequence"/>
</dbReference>
<name>C4FGK7_9BIFI</name>
<accession>C4FGK7</accession>
<dbReference type="HOGENOM" id="CLU_2520925_0_0_11"/>
<evidence type="ECO:0000313" key="2">
    <source>
        <dbReference type="Proteomes" id="UP000006408"/>
    </source>
</evidence>
<protein>
    <submittedName>
        <fullName evidence="1">Uncharacterized protein</fullName>
    </submittedName>
</protein>
<reference evidence="1" key="1">
    <citation type="submission" date="2009-04" db="EMBL/GenBank/DDBJ databases">
        <authorList>
            <person name="Weinstock G."/>
            <person name="Sodergren E."/>
            <person name="Clifton S."/>
            <person name="Fulton L."/>
            <person name="Fulton B."/>
            <person name="Courtney L."/>
            <person name="Fronick C."/>
            <person name="Harrison M."/>
            <person name="Strong C."/>
            <person name="Farmer C."/>
            <person name="Delahaunty K."/>
            <person name="Markovic C."/>
            <person name="Hall O."/>
            <person name="Minx P."/>
            <person name="Tomlinson C."/>
            <person name="Mitreva M."/>
            <person name="Nelson J."/>
            <person name="Hou S."/>
            <person name="Wollam A."/>
            <person name="Pepin K.H."/>
            <person name="Johnson M."/>
            <person name="Bhonagiri V."/>
            <person name="Nash W.E."/>
            <person name="Warren W."/>
            <person name="Chinwalla A."/>
            <person name="Mardis E.R."/>
            <person name="Wilson R.K."/>
        </authorList>
    </citation>
    <scope>NUCLEOTIDE SEQUENCE [LARGE SCALE GENOMIC DNA]</scope>
    <source>
        <strain evidence="1">DSM 20098</strain>
    </source>
</reference>
<comment type="caution">
    <text evidence="1">The sequence shown here is derived from an EMBL/GenBank/DDBJ whole genome shotgun (WGS) entry which is preliminary data.</text>
</comment>
<organism evidence="1 2">
    <name type="scientific">Bifidobacterium angulatum DSM 20098 = JCM 7096</name>
    <dbReference type="NCBI Taxonomy" id="518635"/>
    <lineage>
        <taxon>Bacteria</taxon>
        <taxon>Bacillati</taxon>
        <taxon>Actinomycetota</taxon>
        <taxon>Actinomycetes</taxon>
        <taxon>Bifidobacteriales</taxon>
        <taxon>Bifidobacteriaceae</taxon>
        <taxon>Bifidobacterium</taxon>
    </lineage>
</organism>
<dbReference type="AlphaFoldDB" id="C4FGK7"/>
<keyword evidence="2" id="KW-1185">Reference proteome</keyword>
<sequence>MVLMLVECGMGRWGDAAYSLVVRFVLLTCCVALLSLLSQCADAETLVIIGGLGVSQSIDAKKCLSVGGLGWFGQRKRRNISVPP</sequence>
<dbReference type="EMBL" id="ABYS02000010">
    <property type="protein sequence ID" value="EEP20550.1"/>
    <property type="molecule type" value="Genomic_DNA"/>
</dbReference>
<gene>
    <name evidence="1" type="ORF">BIFANG_03481</name>
</gene>